<name>A0A6J7XRV1_9CAUD</name>
<proteinExistence type="predicted"/>
<evidence type="ECO:0000313" key="1">
    <source>
        <dbReference type="EMBL" id="CAB5238537.1"/>
    </source>
</evidence>
<organism evidence="1">
    <name type="scientific">uncultured Caudovirales phage</name>
    <dbReference type="NCBI Taxonomy" id="2100421"/>
    <lineage>
        <taxon>Viruses</taxon>
        <taxon>Duplodnaviria</taxon>
        <taxon>Heunggongvirae</taxon>
        <taxon>Uroviricota</taxon>
        <taxon>Caudoviricetes</taxon>
        <taxon>Peduoviridae</taxon>
        <taxon>Maltschvirus</taxon>
        <taxon>Maltschvirus maltsch</taxon>
    </lineage>
</organism>
<accession>A0A6J7XRV1</accession>
<protein>
    <submittedName>
        <fullName evidence="1">Uncharacterized protein</fullName>
    </submittedName>
</protein>
<sequence length="167" mass="18770">MDYSSQKNYVPSPRTFRMEGFEDLEQQLLAVGQMYRTDLVARQTLAKAANEAMMVVLFQAGVYAPYDQNNDGPIHLRSTIRLDSRIPTEADKRSSYVNETDAVISVVSAKKSAVSLSQEFGNARTSAQPFLRPALDSHAEQVISSLKDSLSRIIPEYVAKLNRRRKK</sequence>
<reference evidence="1" key="1">
    <citation type="submission" date="2020-05" db="EMBL/GenBank/DDBJ databases">
        <authorList>
            <person name="Chiriac C."/>
            <person name="Salcher M."/>
            <person name="Ghai R."/>
            <person name="Kavagutti S V."/>
        </authorList>
    </citation>
    <scope>NUCLEOTIDE SEQUENCE</scope>
</reference>
<dbReference type="EMBL" id="LR798458">
    <property type="protein sequence ID" value="CAB5238537.1"/>
    <property type="molecule type" value="Genomic_DNA"/>
</dbReference>
<gene>
    <name evidence="1" type="ORF">UFOVP164_58</name>
</gene>